<dbReference type="Gene3D" id="3.60.10.10">
    <property type="entry name" value="Endonuclease/exonuclease/phosphatase"/>
    <property type="match status" value="1"/>
</dbReference>
<comment type="caution">
    <text evidence="2">The sequence shown here is derived from an EMBL/GenBank/DDBJ whole genome shotgun (WGS) entry which is preliminary data.</text>
</comment>
<accession>A0A6P0GB96</accession>
<reference evidence="2 3" key="1">
    <citation type="submission" date="2019-12" db="EMBL/GenBank/DDBJ databases">
        <title>WGS of CPCC 203550 I12A-02606.</title>
        <authorList>
            <person name="Jiang Z."/>
        </authorList>
    </citation>
    <scope>NUCLEOTIDE SEQUENCE [LARGE SCALE GENOMIC DNA]</scope>
    <source>
        <strain evidence="2 3">I12A-02606</strain>
    </source>
</reference>
<protein>
    <submittedName>
        <fullName evidence="2">Endonuclease/exonuclease/phosphatase family protein</fullName>
    </submittedName>
</protein>
<proteinExistence type="predicted"/>
<organism evidence="2 3">
    <name type="scientific">Geodermatophilus normandii</name>
    <dbReference type="NCBI Taxonomy" id="1137989"/>
    <lineage>
        <taxon>Bacteria</taxon>
        <taxon>Bacillati</taxon>
        <taxon>Actinomycetota</taxon>
        <taxon>Actinomycetes</taxon>
        <taxon>Geodermatophilales</taxon>
        <taxon>Geodermatophilaceae</taxon>
        <taxon>Geodermatophilus</taxon>
    </lineage>
</organism>
<evidence type="ECO:0000259" key="1">
    <source>
        <dbReference type="Pfam" id="PF03372"/>
    </source>
</evidence>
<dbReference type="Pfam" id="PF03372">
    <property type="entry name" value="Exo_endo_phos"/>
    <property type="match status" value="1"/>
</dbReference>
<gene>
    <name evidence="2" type="ORF">GCU54_05505</name>
</gene>
<dbReference type="Proteomes" id="UP000471126">
    <property type="component" value="Unassembled WGS sequence"/>
</dbReference>
<dbReference type="RefSeq" id="WP_163475670.1">
    <property type="nucleotide sequence ID" value="NZ_JAAGWE010000011.1"/>
</dbReference>
<feature type="domain" description="Endonuclease/exonuclease/phosphatase" evidence="1">
    <location>
        <begin position="4"/>
        <end position="228"/>
    </location>
</feature>
<evidence type="ECO:0000313" key="2">
    <source>
        <dbReference type="EMBL" id="NEM05476.1"/>
    </source>
</evidence>
<evidence type="ECO:0000313" key="3">
    <source>
        <dbReference type="Proteomes" id="UP000471126"/>
    </source>
</evidence>
<keyword evidence="2" id="KW-0255">Endonuclease</keyword>
<dbReference type="GO" id="GO:0004519">
    <property type="term" value="F:endonuclease activity"/>
    <property type="evidence" value="ECO:0007669"/>
    <property type="project" value="UniProtKB-KW"/>
</dbReference>
<dbReference type="GO" id="GO:0004527">
    <property type="term" value="F:exonuclease activity"/>
    <property type="evidence" value="ECO:0007669"/>
    <property type="project" value="UniProtKB-KW"/>
</dbReference>
<dbReference type="InterPro" id="IPR036691">
    <property type="entry name" value="Endo/exonu/phosph_ase_sf"/>
</dbReference>
<sequence length="240" mass="26541">MRIGTWNLKLCPSRDWPRGRSIADWLDTQHADLWMLTEVHPDWDPGRMAVSPPRSHDAEQPKRWAGIRTELPLTELPADSSDPGEEGLVLARVELDGTSVLVACSVLPWKGCGPYWHGLPDGQYAQFRSVLDHHVARITAARHPGEPVVWGGDMNQELTPPLWAGTNDGAVTLRAAFEYLGLTTLTQGLAHLNGQSHSIDHLAVSTGLLTERVEVHRPQVDRKDLSDHAAYTADVVLPRT</sequence>
<keyword evidence="2" id="KW-0378">Hydrolase</keyword>
<dbReference type="SUPFAM" id="SSF56219">
    <property type="entry name" value="DNase I-like"/>
    <property type="match status" value="1"/>
</dbReference>
<name>A0A6P0GB96_9ACTN</name>
<keyword evidence="2" id="KW-0540">Nuclease</keyword>
<dbReference type="AlphaFoldDB" id="A0A6P0GB96"/>
<dbReference type="EMBL" id="JAAGWE010000011">
    <property type="protein sequence ID" value="NEM05476.1"/>
    <property type="molecule type" value="Genomic_DNA"/>
</dbReference>
<dbReference type="InterPro" id="IPR005135">
    <property type="entry name" value="Endo/exonuclease/phosphatase"/>
</dbReference>
<keyword evidence="2" id="KW-0269">Exonuclease</keyword>